<feature type="region of interest" description="Disordered" evidence="1">
    <location>
        <begin position="1"/>
        <end position="101"/>
    </location>
</feature>
<feature type="compositionally biased region" description="Polar residues" evidence="1">
    <location>
        <begin position="82"/>
        <end position="92"/>
    </location>
</feature>
<dbReference type="RefSeq" id="XP_018076162.1">
    <property type="nucleotide sequence ID" value="XM_018222190.1"/>
</dbReference>
<keyword evidence="2" id="KW-1133">Transmembrane helix</keyword>
<feature type="transmembrane region" description="Helical" evidence="2">
    <location>
        <begin position="120"/>
        <end position="142"/>
    </location>
</feature>
<dbReference type="KEGG" id="psco:LY89DRAFT_778181"/>
<keyword evidence="2" id="KW-0812">Transmembrane</keyword>
<reference evidence="3 4" key="1">
    <citation type="submission" date="2015-10" db="EMBL/GenBank/DDBJ databases">
        <title>Full genome of DAOMC 229536 Phialocephala scopiformis, a fungal endophyte of spruce producing the potent anti-insectan compound rugulosin.</title>
        <authorList>
            <consortium name="DOE Joint Genome Institute"/>
            <person name="Walker A.K."/>
            <person name="Frasz S.L."/>
            <person name="Seifert K.A."/>
            <person name="Miller J.D."/>
            <person name="Mondo S.J."/>
            <person name="Labutti K."/>
            <person name="Lipzen A."/>
            <person name="Dockter R."/>
            <person name="Kennedy M."/>
            <person name="Grigoriev I.V."/>
            <person name="Spatafora J.W."/>
        </authorList>
    </citation>
    <scope>NUCLEOTIDE SEQUENCE [LARGE SCALE GENOMIC DNA]</scope>
    <source>
        <strain evidence="3 4">CBS 120377</strain>
    </source>
</reference>
<keyword evidence="4" id="KW-1185">Reference proteome</keyword>
<dbReference type="EMBL" id="KQ947407">
    <property type="protein sequence ID" value="KUJ21807.1"/>
    <property type="molecule type" value="Genomic_DNA"/>
</dbReference>
<dbReference type="InParanoid" id="A0A194XPY5"/>
<evidence type="ECO:0000256" key="1">
    <source>
        <dbReference type="SAM" id="MobiDB-lite"/>
    </source>
</evidence>
<name>A0A194XPY5_MOLSC</name>
<dbReference type="AlphaFoldDB" id="A0A194XPY5"/>
<evidence type="ECO:0000313" key="3">
    <source>
        <dbReference type="EMBL" id="KUJ21807.1"/>
    </source>
</evidence>
<gene>
    <name evidence="3" type="ORF">LY89DRAFT_778181</name>
</gene>
<accession>A0A194XPY5</accession>
<evidence type="ECO:0000313" key="4">
    <source>
        <dbReference type="Proteomes" id="UP000070700"/>
    </source>
</evidence>
<sequence length="150" mass="16032">MSHPHPSSHALDDELLSPLTRISRAPSPVPSIPPPAYTPRTNSEIPPVPSIPSIPNSYPREPTYKSPPSPTPSIQDPYYPTYPTSQFRAMNASSSSSSSSLDEIEGKIATARERRCSGTALIVMGFCVGGVVVAGVVVGAWFGSLRWRGN</sequence>
<evidence type="ECO:0000256" key="2">
    <source>
        <dbReference type="SAM" id="Phobius"/>
    </source>
</evidence>
<dbReference type="Proteomes" id="UP000070700">
    <property type="component" value="Unassembled WGS sequence"/>
</dbReference>
<feature type="compositionally biased region" description="Pro residues" evidence="1">
    <location>
        <begin position="27"/>
        <end position="37"/>
    </location>
</feature>
<proteinExistence type="predicted"/>
<protein>
    <submittedName>
        <fullName evidence="3">Uncharacterized protein</fullName>
    </submittedName>
</protein>
<keyword evidence="2" id="KW-0472">Membrane</keyword>
<organism evidence="3 4">
    <name type="scientific">Mollisia scopiformis</name>
    <name type="common">Conifer needle endophyte fungus</name>
    <name type="synonym">Phialocephala scopiformis</name>
    <dbReference type="NCBI Taxonomy" id="149040"/>
    <lineage>
        <taxon>Eukaryota</taxon>
        <taxon>Fungi</taxon>
        <taxon>Dikarya</taxon>
        <taxon>Ascomycota</taxon>
        <taxon>Pezizomycotina</taxon>
        <taxon>Leotiomycetes</taxon>
        <taxon>Helotiales</taxon>
        <taxon>Mollisiaceae</taxon>
        <taxon>Mollisia</taxon>
    </lineage>
</organism>
<dbReference type="GeneID" id="28831916"/>